<protein>
    <submittedName>
        <fullName evidence="1">Uncharacterized protein</fullName>
    </submittedName>
</protein>
<accession>A0A4Y2PIN6</accession>
<evidence type="ECO:0000313" key="3">
    <source>
        <dbReference type="Proteomes" id="UP000499080"/>
    </source>
</evidence>
<dbReference type="EMBL" id="BGPR01132879">
    <property type="protein sequence ID" value="GBN50069.1"/>
    <property type="molecule type" value="Genomic_DNA"/>
</dbReference>
<dbReference type="AlphaFoldDB" id="A0A4Y2PIN6"/>
<dbReference type="EMBL" id="BGPR01132872">
    <property type="protein sequence ID" value="GBN50047.1"/>
    <property type="molecule type" value="Genomic_DNA"/>
</dbReference>
<feature type="non-terminal residue" evidence="1">
    <location>
        <position position="1"/>
    </location>
</feature>
<name>A0A4Y2PIN6_ARAVE</name>
<comment type="caution">
    <text evidence="1">The sequence shown here is derived from an EMBL/GenBank/DDBJ whole genome shotgun (WGS) entry which is preliminary data.</text>
</comment>
<evidence type="ECO:0000313" key="1">
    <source>
        <dbReference type="EMBL" id="GBN50047.1"/>
    </source>
</evidence>
<sequence length="67" mass="7363">RPGLIATGDQRSFVVDLDSMVGTSPSKNFWIQMAHADRGLPAAITILLAQKEIPPKCVLFNLIMVIR</sequence>
<keyword evidence="3" id="KW-1185">Reference proteome</keyword>
<evidence type="ECO:0000313" key="2">
    <source>
        <dbReference type="EMBL" id="GBN50069.1"/>
    </source>
</evidence>
<proteinExistence type="predicted"/>
<organism evidence="1 3">
    <name type="scientific">Araneus ventricosus</name>
    <name type="common">Orbweaver spider</name>
    <name type="synonym">Epeira ventricosa</name>
    <dbReference type="NCBI Taxonomy" id="182803"/>
    <lineage>
        <taxon>Eukaryota</taxon>
        <taxon>Metazoa</taxon>
        <taxon>Ecdysozoa</taxon>
        <taxon>Arthropoda</taxon>
        <taxon>Chelicerata</taxon>
        <taxon>Arachnida</taxon>
        <taxon>Araneae</taxon>
        <taxon>Araneomorphae</taxon>
        <taxon>Entelegynae</taxon>
        <taxon>Araneoidea</taxon>
        <taxon>Araneidae</taxon>
        <taxon>Araneus</taxon>
    </lineage>
</organism>
<reference evidence="1 3" key="1">
    <citation type="journal article" date="2019" name="Sci. Rep.">
        <title>Orb-weaving spider Araneus ventricosus genome elucidates the spidroin gene catalogue.</title>
        <authorList>
            <person name="Kono N."/>
            <person name="Nakamura H."/>
            <person name="Ohtoshi R."/>
            <person name="Moran D.A.P."/>
            <person name="Shinohara A."/>
            <person name="Yoshida Y."/>
            <person name="Fujiwara M."/>
            <person name="Mori M."/>
            <person name="Tomita M."/>
            <person name="Arakawa K."/>
        </authorList>
    </citation>
    <scope>NUCLEOTIDE SEQUENCE [LARGE SCALE GENOMIC DNA]</scope>
</reference>
<dbReference type="Proteomes" id="UP000499080">
    <property type="component" value="Unassembled WGS sequence"/>
</dbReference>
<gene>
    <name evidence="2" type="ORF">AVEN_114764_1</name>
    <name evidence="1" type="ORF">AVEN_28758_1</name>
</gene>